<organism evidence="1 2">
    <name type="scientific">Funneliformis mosseae</name>
    <name type="common">Endomycorrhizal fungus</name>
    <name type="synonym">Glomus mosseae</name>
    <dbReference type="NCBI Taxonomy" id="27381"/>
    <lineage>
        <taxon>Eukaryota</taxon>
        <taxon>Fungi</taxon>
        <taxon>Fungi incertae sedis</taxon>
        <taxon>Mucoromycota</taxon>
        <taxon>Glomeromycotina</taxon>
        <taxon>Glomeromycetes</taxon>
        <taxon>Glomerales</taxon>
        <taxon>Glomeraceae</taxon>
        <taxon>Funneliformis</taxon>
    </lineage>
</organism>
<protein>
    <submittedName>
        <fullName evidence="1">13764_t:CDS:1</fullName>
    </submittedName>
</protein>
<dbReference type="EMBL" id="CAJVPP010000007">
    <property type="protein sequence ID" value="CAG8434446.1"/>
    <property type="molecule type" value="Genomic_DNA"/>
</dbReference>
<proteinExistence type="predicted"/>
<keyword evidence="2" id="KW-1185">Reference proteome</keyword>
<feature type="non-terminal residue" evidence="1">
    <location>
        <position position="1"/>
    </location>
</feature>
<sequence length="118" mass="13474">MTVTGAESSDPNPSGKEVAQNLMQCKNSCDVSNFKHAQEKRKADEAFDYEYEYVYGIVTTGGRPFRDIAAISTENKTENKTTKNNFNREEFLRRKEGVLEEEISDIKKKIKLIGEFLL</sequence>
<evidence type="ECO:0000313" key="2">
    <source>
        <dbReference type="Proteomes" id="UP000789375"/>
    </source>
</evidence>
<dbReference type="Proteomes" id="UP000789375">
    <property type="component" value="Unassembled WGS sequence"/>
</dbReference>
<evidence type="ECO:0000313" key="1">
    <source>
        <dbReference type="EMBL" id="CAG8434446.1"/>
    </source>
</evidence>
<gene>
    <name evidence="1" type="ORF">FMOSSE_LOCUS83</name>
</gene>
<accession>A0A9N8YMW5</accession>
<name>A0A9N8YMW5_FUNMO</name>
<reference evidence="1" key="1">
    <citation type="submission" date="2021-06" db="EMBL/GenBank/DDBJ databases">
        <authorList>
            <person name="Kallberg Y."/>
            <person name="Tangrot J."/>
            <person name="Rosling A."/>
        </authorList>
    </citation>
    <scope>NUCLEOTIDE SEQUENCE</scope>
    <source>
        <strain evidence="1">87-6 pot B 2015</strain>
    </source>
</reference>
<comment type="caution">
    <text evidence="1">The sequence shown here is derived from an EMBL/GenBank/DDBJ whole genome shotgun (WGS) entry which is preliminary data.</text>
</comment>
<dbReference type="AlphaFoldDB" id="A0A9N8YMW5"/>